<evidence type="ECO:0000256" key="4">
    <source>
        <dbReference type="ARBA" id="ARBA00022827"/>
    </source>
</evidence>
<protein>
    <recommendedName>
        <fullName evidence="10">FAD-binding FR-type domain-containing protein</fullName>
    </recommendedName>
</protein>
<dbReference type="HOGENOM" id="CLU_555744_0_0_1"/>
<feature type="binding site" evidence="6">
    <location>
        <position position="280"/>
    </location>
    <ligand>
        <name>FAD</name>
        <dbReference type="ChEBI" id="CHEBI:57692"/>
    </ligand>
</feature>
<dbReference type="PANTHER" id="PTHR19370:SF189">
    <property type="entry name" value="CYTOCHROME C MITOCHONDRIAL IMPORT FACTOR CYC2"/>
    <property type="match status" value="1"/>
</dbReference>
<dbReference type="GO" id="GO:0016491">
    <property type="term" value="F:oxidoreductase activity"/>
    <property type="evidence" value="ECO:0007669"/>
    <property type="project" value="UniProtKB-KW"/>
</dbReference>
<dbReference type="Gene3D" id="3.40.50.80">
    <property type="entry name" value="Nucleotide-binding domain of ferredoxin-NADP reductase (FNR) module"/>
    <property type="match status" value="1"/>
</dbReference>
<evidence type="ECO:0008006" key="10">
    <source>
        <dbReference type="Google" id="ProtNLM"/>
    </source>
</evidence>
<dbReference type="InterPro" id="IPR017938">
    <property type="entry name" value="Riboflavin_synthase-like_b-brl"/>
</dbReference>
<feature type="compositionally biased region" description="Basic and acidic residues" evidence="7">
    <location>
        <begin position="35"/>
        <end position="55"/>
    </location>
</feature>
<evidence type="ECO:0000256" key="3">
    <source>
        <dbReference type="ARBA" id="ARBA00022630"/>
    </source>
</evidence>
<keyword evidence="9" id="KW-1185">Reference proteome</keyword>
<dbReference type="RefSeq" id="XP_022457547.1">
    <property type="nucleotide sequence ID" value="XM_022603692.1"/>
</dbReference>
<evidence type="ECO:0000256" key="1">
    <source>
        <dbReference type="ARBA" id="ARBA00001974"/>
    </source>
</evidence>
<evidence type="ECO:0000256" key="7">
    <source>
        <dbReference type="SAM" id="MobiDB-lite"/>
    </source>
</evidence>
<reference evidence="8" key="2">
    <citation type="submission" date="2014-02" db="EMBL/GenBank/DDBJ databases">
        <title>Complete DNA sequence of /Kuraishia capsulata/ illustrates novel genomic features among budding yeasts (/Saccharomycotina/).</title>
        <authorList>
            <person name="Morales L."/>
            <person name="Noel B."/>
            <person name="Porcel B."/>
            <person name="Marcet-Houben M."/>
            <person name="Hullo M-F."/>
            <person name="Sacerdot C."/>
            <person name="Tekaia F."/>
            <person name="Leh-Louis V."/>
            <person name="Despons L."/>
            <person name="Khanna V."/>
            <person name="Aury J-M."/>
            <person name="Barbe V."/>
            <person name="Couloux A."/>
            <person name="Labadie K."/>
            <person name="Pelletier E."/>
            <person name="Souciet J-L."/>
            <person name="Boekhout T."/>
            <person name="Gabaldon T."/>
            <person name="Wincker P."/>
            <person name="Dujon B."/>
        </authorList>
    </citation>
    <scope>NUCLEOTIDE SEQUENCE</scope>
    <source>
        <strain evidence="8">CBS 1993</strain>
    </source>
</reference>
<dbReference type="InterPro" id="IPR039261">
    <property type="entry name" value="FNR_nucleotide-bd"/>
</dbReference>
<feature type="binding site" evidence="6">
    <location>
        <position position="272"/>
    </location>
    <ligand>
        <name>FAD</name>
        <dbReference type="ChEBI" id="CHEBI:57692"/>
    </ligand>
</feature>
<dbReference type="STRING" id="1382522.W6MUC5"/>
<dbReference type="InterPro" id="IPR001834">
    <property type="entry name" value="CBR-like"/>
</dbReference>
<sequence>MIRSSLIFRYSGAPNSGSRRGVSFALGSRWYSSGKGDKVNPKDKNQGDDESDKSSSDGSEALAAPKNSPHPLVSDFSAPRPTSGLAPMPDGIQLSKPKRKYVPRPEYERVTFEYPRPEHPAETLRETIRQKYTKTSWHRVMPSVLTAVVFGWIFYTGYSVLPHDDPHTELLNKDTFLRYYVTYKQKVDDDHYLIELSRELRSSVVSKVGFRSSMWDGKNLWSVEIAKPDINVTRNYTPLPLYVAGVDPDSGEPHMRMARNELEDGKFILYVKKYGDGEVSKWLTGLNLLAEVQVRGPIIEHEFGFHPLDKFDERPQMSYIPSETPPDPEYPTHVPKPDKYVYYGAGTGIAPILQALYSRNPPKGFVEVYYSLRKESEVPAQIRRFNYFLEKLGRAKFHYIYSSEGKMLMPDDVPKPTLSTFNGYRDLTVAREILKQKLLKEKLKEVQSEKEAGGVKMTTAEKHDIELQINTDVTNTADTEVIKATLPPRVTTEEPLGQESIEQKGSRFGLSNITASISSLLHIAPKLDPNELPENALQQYHIEKRELERRRPAWALVCGPAGYVNYVSGEPHINPEVMEDDAEIGGLLKDKGWDKKHVKRLV</sequence>
<feature type="region of interest" description="Disordered" evidence="7">
    <location>
        <begin position="30"/>
        <end position="100"/>
    </location>
</feature>
<dbReference type="Gene3D" id="2.40.30.10">
    <property type="entry name" value="Translation factors"/>
    <property type="match status" value="1"/>
</dbReference>
<organism evidence="8 9">
    <name type="scientific">Kuraishia capsulata CBS 1993</name>
    <dbReference type="NCBI Taxonomy" id="1382522"/>
    <lineage>
        <taxon>Eukaryota</taxon>
        <taxon>Fungi</taxon>
        <taxon>Dikarya</taxon>
        <taxon>Ascomycota</taxon>
        <taxon>Saccharomycotina</taxon>
        <taxon>Pichiomycetes</taxon>
        <taxon>Pichiales</taxon>
        <taxon>Pichiaceae</taxon>
        <taxon>Kuraishia</taxon>
    </lineage>
</organism>
<feature type="binding site" evidence="6">
    <location>
        <position position="279"/>
    </location>
    <ligand>
        <name>FAD</name>
        <dbReference type="ChEBI" id="CHEBI:57692"/>
    </ligand>
</feature>
<reference evidence="8" key="1">
    <citation type="submission" date="2013-12" db="EMBL/GenBank/DDBJ databases">
        <authorList>
            <person name="Genoscope - CEA"/>
        </authorList>
    </citation>
    <scope>NUCLEOTIDE SEQUENCE</scope>
    <source>
        <strain evidence="8">CBS 1993</strain>
    </source>
</reference>
<keyword evidence="5" id="KW-0560">Oxidoreductase</keyword>
<keyword evidence="4 6" id="KW-0274">FAD</keyword>
<accession>W6MUC5</accession>
<evidence type="ECO:0000256" key="2">
    <source>
        <dbReference type="ARBA" id="ARBA00006105"/>
    </source>
</evidence>
<evidence type="ECO:0000313" key="8">
    <source>
        <dbReference type="EMBL" id="CDK25535.1"/>
    </source>
</evidence>
<dbReference type="PANTHER" id="PTHR19370">
    <property type="entry name" value="NADH-CYTOCHROME B5 REDUCTASE"/>
    <property type="match status" value="1"/>
</dbReference>
<evidence type="ECO:0000256" key="6">
    <source>
        <dbReference type="PIRSR" id="PIRSR601834-1"/>
    </source>
</evidence>
<comment type="cofactor">
    <cofactor evidence="1 6">
        <name>FAD</name>
        <dbReference type="ChEBI" id="CHEBI:57692"/>
    </cofactor>
</comment>
<dbReference type="Proteomes" id="UP000019384">
    <property type="component" value="Unassembled WGS sequence"/>
</dbReference>
<dbReference type="AlphaFoldDB" id="W6MUC5"/>
<dbReference type="GO" id="GO:0005739">
    <property type="term" value="C:mitochondrion"/>
    <property type="evidence" value="ECO:0007669"/>
    <property type="project" value="TreeGrafter"/>
</dbReference>
<dbReference type="GeneID" id="34518935"/>
<proteinExistence type="inferred from homology"/>
<gene>
    <name evidence="8" type="ORF">KUCA_T00001505001</name>
</gene>
<evidence type="ECO:0000256" key="5">
    <source>
        <dbReference type="ARBA" id="ARBA00023002"/>
    </source>
</evidence>
<dbReference type="SUPFAM" id="SSF63380">
    <property type="entry name" value="Riboflavin synthase domain-like"/>
    <property type="match status" value="1"/>
</dbReference>
<dbReference type="EMBL" id="HG793126">
    <property type="protein sequence ID" value="CDK25535.1"/>
    <property type="molecule type" value="Genomic_DNA"/>
</dbReference>
<dbReference type="SUPFAM" id="SSF52343">
    <property type="entry name" value="Ferredoxin reductase-like, C-terminal NADP-linked domain"/>
    <property type="match status" value="1"/>
</dbReference>
<keyword evidence="3 6" id="KW-0285">Flavoprotein</keyword>
<name>W6MUC5_9ASCO</name>
<dbReference type="OrthoDB" id="432685at2759"/>
<comment type="similarity">
    <text evidence="2">Belongs to the flavoprotein pyridine nucleotide cytochrome reductase family.</text>
</comment>
<evidence type="ECO:0000313" key="9">
    <source>
        <dbReference type="Proteomes" id="UP000019384"/>
    </source>
</evidence>